<comment type="caution">
    <text evidence="10">The sequence shown here is derived from an EMBL/GenBank/DDBJ whole genome shotgun (WGS) entry which is preliminary data.</text>
</comment>
<keyword evidence="3" id="KW-0624">Polysaccharide degradation</keyword>
<sequence>MFMFLQICSHVALKADWFAVPSDDTRPTPPVQSPLTITSKSNEDVPSVICEPEYCTQPPLSQNGICDTSLSTEARAAALVAELTLDEKAANLVNNAPGVERLGLPPYEWWNEALHGLAGVSPGQGINSTFTQGNVVFNSSTQFPSPIVLGAAFDDQLVHDIATAVSTEARAFSNHLKAGLDYWAPNINPYRDPRWGRGQETPGEDPYHVAQYAYNYVVGLQGGVGPAKPKVVSTCKHFAGYDIEDSDGVVRDGVFNQHHVGQSDAQGVALALNNGTDLDCGTAYSSYIASAVQSNYITEAQLDQALGRLYGSLIVLGYFDPPEGQEYRTLGASDVNTPATQKLAYTALVEGITLLKNNDNILPIRPTGQTVLFVGPWANNASVSMFGNYNGVAPYKTIPVPTANSSSYNWKVTYSQGLQYILSNDTSQFAAAVRTLAEHIDEFNVTWATGGSGKGTYDTADFNNMEDPKDPLSTL</sequence>
<dbReference type="Proteomes" id="UP000034112">
    <property type="component" value="Unassembled WGS sequence"/>
</dbReference>
<keyword evidence="3" id="KW-0858">Xylan degradation</keyword>
<dbReference type="InterPro" id="IPR044993">
    <property type="entry name" value="BXL"/>
</dbReference>
<keyword evidence="8" id="KW-0732">Signal</keyword>
<dbReference type="EMBL" id="JOKZ01000108">
    <property type="protein sequence ID" value="KKP03475.1"/>
    <property type="molecule type" value="Genomic_DNA"/>
</dbReference>
<dbReference type="InterPro" id="IPR036881">
    <property type="entry name" value="Glyco_hydro_3_C_sf"/>
</dbReference>
<evidence type="ECO:0000256" key="1">
    <source>
        <dbReference type="ARBA" id="ARBA00004851"/>
    </source>
</evidence>
<dbReference type="PANTHER" id="PTHR42721">
    <property type="entry name" value="SUGAR HYDROLASE-RELATED"/>
    <property type="match status" value="1"/>
</dbReference>
<protein>
    <recommendedName>
        <fullName evidence="7">xylan 1,4-beta-xylosidase</fullName>
        <ecNumber evidence="7">3.2.1.37</ecNumber>
    </recommendedName>
</protein>
<keyword evidence="3" id="KW-0119">Carbohydrate metabolism</keyword>
<dbReference type="GO" id="GO:0031222">
    <property type="term" value="P:arabinan catabolic process"/>
    <property type="evidence" value="ECO:0007669"/>
    <property type="project" value="TreeGrafter"/>
</dbReference>
<dbReference type="Gene3D" id="3.40.50.1700">
    <property type="entry name" value="Glycoside hydrolase family 3 C-terminal domain"/>
    <property type="match status" value="1"/>
</dbReference>
<evidence type="ECO:0000313" key="11">
    <source>
        <dbReference type="Proteomes" id="UP000034112"/>
    </source>
</evidence>
<dbReference type="OMA" id="NAKITMQ"/>
<feature type="chain" id="PRO_5012813837" description="xylan 1,4-beta-xylosidase" evidence="8">
    <location>
        <begin position="16"/>
        <end position="475"/>
    </location>
</feature>
<comment type="catalytic activity">
    <reaction evidence="6">
        <text>Hydrolysis of (1-&gt;4)-beta-D-xylans, to remove successive D-xylose residues from the non-reducing termini.</text>
        <dbReference type="EC" id="3.2.1.37"/>
    </reaction>
</comment>
<keyword evidence="5" id="KW-0325">Glycoprotein</keyword>
<evidence type="ECO:0000256" key="3">
    <source>
        <dbReference type="ARBA" id="ARBA00022651"/>
    </source>
</evidence>
<dbReference type="UniPathway" id="UPA00114"/>
<dbReference type="InterPro" id="IPR017853">
    <property type="entry name" value="GH"/>
</dbReference>
<evidence type="ECO:0000256" key="4">
    <source>
        <dbReference type="ARBA" id="ARBA00022801"/>
    </source>
</evidence>
<dbReference type="PANTHER" id="PTHR42721:SF3">
    <property type="entry name" value="BETA-D-XYLOSIDASE 5-RELATED"/>
    <property type="match status" value="1"/>
</dbReference>
<reference evidence="11" key="1">
    <citation type="journal article" date="2015" name="Genome Announc.">
        <title>Draft whole-genome sequence of the biocontrol agent Trichoderma harzianum T6776.</title>
        <authorList>
            <person name="Baroncelli R."/>
            <person name="Piaggeschi G."/>
            <person name="Fiorini L."/>
            <person name="Bertolini E."/>
            <person name="Zapparata A."/>
            <person name="Pe M.E."/>
            <person name="Sarrocco S."/>
            <person name="Vannacci G."/>
        </authorList>
    </citation>
    <scope>NUCLEOTIDE SEQUENCE [LARGE SCALE GENOMIC DNA]</scope>
    <source>
        <strain evidence="11">T6776</strain>
    </source>
</reference>
<keyword evidence="4" id="KW-0378">Hydrolase</keyword>
<feature type="signal peptide" evidence="8">
    <location>
        <begin position="1"/>
        <end position="15"/>
    </location>
</feature>
<dbReference type="EC" id="3.2.1.37" evidence="7"/>
<dbReference type="GO" id="GO:0045493">
    <property type="term" value="P:xylan catabolic process"/>
    <property type="evidence" value="ECO:0007669"/>
    <property type="project" value="UniProtKB-UniPathway"/>
</dbReference>
<evidence type="ECO:0000259" key="9">
    <source>
        <dbReference type="Pfam" id="PF00933"/>
    </source>
</evidence>
<dbReference type="Pfam" id="PF00933">
    <property type="entry name" value="Glyco_hydro_3"/>
    <property type="match status" value="1"/>
</dbReference>
<name>A0A0F9XG02_TRIHA</name>
<proteinExistence type="inferred from homology"/>
<comment type="similarity">
    <text evidence="2">Belongs to the glycosyl hydrolase 3 family.</text>
</comment>
<evidence type="ECO:0000313" key="10">
    <source>
        <dbReference type="EMBL" id="KKP03475.1"/>
    </source>
</evidence>
<dbReference type="InterPro" id="IPR001764">
    <property type="entry name" value="Glyco_hydro_3_N"/>
</dbReference>
<gene>
    <name evidence="10" type="ORF">THAR02_04395</name>
</gene>
<feature type="domain" description="Glycoside hydrolase family 3 N-terminal" evidence="9">
    <location>
        <begin position="132"/>
        <end position="248"/>
    </location>
</feature>
<evidence type="ECO:0000256" key="5">
    <source>
        <dbReference type="ARBA" id="ARBA00023180"/>
    </source>
</evidence>
<dbReference type="InterPro" id="IPR036962">
    <property type="entry name" value="Glyco_hydro_3_N_sf"/>
</dbReference>
<comment type="pathway">
    <text evidence="1">Glycan degradation; xylan degradation.</text>
</comment>
<dbReference type="OrthoDB" id="47059at2759"/>
<evidence type="ECO:0000256" key="6">
    <source>
        <dbReference type="ARBA" id="ARBA00024574"/>
    </source>
</evidence>
<evidence type="ECO:0000256" key="8">
    <source>
        <dbReference type="SAM" id="SignalP"/>
    </source>
</evidence>
<dbReference type="GO" id="GO:0009044">
    <property type="term" value="F:xylan 1,4-beta-xylosidase activity"/>
    <property type="evidence" value="ECO:0007669"/>
    <property type="project" value="UniProtKB-EC"/>
</dbReference>
<dbReference type="Gene3D" id="3.20.20.300">
    <property type="entry name" value="Glycoside hydrolase, family 3, N-terminal domain"/>
    <property type="match status" value="2"/>
</dbReference>
<dbReference type="SUPFAM" id="SSF51445">
    <property type="entry name" value="(Trans)glycosidases"/>
    <property type="match status" value="1"/>
</dbReference>
<organism evidence="10 11">
    <name type="scientific">Trichoderma harzianum</name>
    <name type="common">Hypocrea lixii</name>
    <dbReference type="NCBI Taxonomy" id="5544"/>
    <lineage>
        <taxon>Eukaryota</taxon>
        <taxon>Fungi</taxon>
        <taxon>Dikarya</taxon>
        <taxon>Ascomycota</taxon>
        <taxon>Pezizomycotina</taxon>
        <taxon>Sordariomycetes</taxon>
        <taxon>Hypocreomycetidae</taxon>
        <taxon>Hypocreales</taxon>
        <taxon>Hypocreaceae</taxon>
        <taxon>Trichoderma</taxon>
    </lineage>
</organism>
<dbReference type="SUPFAM" id="SSF52279">
    <property type="entry name" value="Beta-D-glucan exohydrolase, C-terminal domain"/>
    <property type="match status" value="1"/>
</dbReference>
<accession>A0A0F9XG02</accession>
<dbReference type="AlphaFoldDB" id="A0A0F9XG02"/>
<evidence type="ECO:0000256" key="2">
    <source>
        <dbReference type="ARBA" id="ARBA00005336"/>
    </source>
</evidence>
<dbReference type="GO" id="GO:0046556">
    <property type="term" value="F:alpha-L-arabinofuranosidase activity"/>
    <property type="evidence" value="ECO:0007669"/>
    <property type="project" value="TreeGrafter"/>
</dbReference>
<evidence type="ECO:0000256" key="7">
    <source>
        <dbReference type="ARBA" id="ARBA00026107"/>
    </source>
</evidence>